<feature type="domain" description="HTH gntR-type" evidence="4">
    <location>
        <begin position="11"/>
        <end position="78"/>
    </location>
</feature>
<dbReference type="PANTHER" id="PTHR43537:SF49">
    <property type="entry name" value="TRANSCRIPTIONAL REGULATORY PROTEIN"/>
    <property type="match status" value="1"/>
</dbReference>
<dbReference type="PANTHER" id="PTHR43537">
    <property type="entry name" value="TRANSCRIPTIONAL REGULATOR, GNTR FAMILY"/>
    <property type="match status" value="1"/>
</dbReference>
<keyword evidence="1" id="KW-0805">Transcription regulation</keyword>
<evidence type="ECO:0000259" key="4">
    <source>
        <dbReference type="PROSITE" id="PS50949"/>
    </source>
</evidence>
<keyword evidence="2" id="KW-0238">DNA-binding</keyword>
<dbReference type="InterPro" id="IPR008920">
    <property type="entry name" value="TF_FadR/GntR_C"/>
</dbReference>
<accession>A0AAT9HMY5</accession>
<organism evidence="5">
    <name type="scientific">Streptomyces haneummycinicus</name>
    <dbReference type="NCBI Taxonomy" id="3074435"/>
    <lineage>
        <taxon>Bacteria</taxon>
        <taxon>Bacillati</taxon>
        <taxon>Actinomycetota</taxon>
        <taxon>Actinomycetes</taxon>
        <taxon>Kitasatosporales</taxon>
        <taxon>Streptomycetaceae</taxon>
        <taxon>Streptomyces</taxon>
    </lineage>
</organism>
<dbReference type="InterPro" id="IPR000524">
    <property type="entry name" value="Tscrpt_reg_HTH_GntR"/>
</dbReference>
<evidence type="ECO:0000256" key="1">
    <source>
        <dbReference type="ARBA" id="ARBA00023015"/>
    </source>
</evidence>
<protein>
    <submittedName>
        <fullName evidence="5">GntR family transcriptional regulator</fullName>
    </submittedName>
</protein>
<dbReference type="SUPFAM" id="SSF48008">
    <property type="entry name" value="GntR ligand-binding domain-like"/>
    <property type="match status" value="1"/>
</dbReference>
<evidence type="ECO:0000313" key="5">
    <source>
        <dbReference type="EMBL" id="BFO18633.1"/>
    </source>
</evidence>
<dbReference type="Gene3D" id="1.20.120.530">
    <property type="entry name" value="GntR ligand-binding domain-like"/>
    <property type="match status" value="1"/>
</dbReference>
<dbReference type="PROSITE" id="PS50949">
    <property type="entry name" value="HTH_GNTR"/>
    <property type="match status" value="1"/>
</dbReference>
<dbReference type="GO" id="GO:0003700">
    <property type="term" value="F:DNA-binding transcription factor activity"/>
    <property type="evidence" value="ECO:0007669"/>
    <property type="project" value="InterPro"/>
</dbReference>
<dbReference type="CDD" id="cd07377">
    <property type="entry name" value="WHTH_GntR"/>
    <property type="match status" value="1"/>
</dbReference>
<reference evidence="5" key="1">
    <citation type="submission" date="2024-06" db="EMBL/GenBank/DDBJ databases">
        <authorList>
            <consortium name="consrtm"/>
            <person name="Uemura M."/>
            <person name="Terahara T."/>
        </authorList>
    </citation>
    <scope>NUCLEOTIDE SEQUENCE</scope>
    <source>
        <strain evidence="5">KM77-8</strain>
    </source>
</reference>
<evidence type="ECO:0000256" key="3">
    <source>
        <dbReference type="ARBA" id="ARBA00023163"/>
    </source>
</evidence>
<dbReference type="AlphaFoldDB" id="A0AAT9HMY5"/>
<keyword evidence="3" id="KW-0804">Transcription</keyword>
<sequence length="240" mass="26742">MAQLPQLSSPVTLGDQAYVAIREAIVSGVLKRGEKVTERGLAESLSISATPVREALRRLEQDRLVERTGPRSVRIARFGKEELREFTMIEDVLRALSARLAAEKSTAAQRREMAACLDRADALRGELRDEAAGSDRERDLVLRIQHLMSEFHALVDEASGNATLVQMLRTVDAFGLQERRDSTLSQVRSGHSKIVEERYRQHRAIFDAVAAGNGDKAEELMRAHSHTSNTSRIRTRFPGA</sequence>
<gene>
    <name evidence="5" type="ORF">SHKM778_50210</name>
</gene>
<dbReference type="InterPro" id="IPR036388">
    <property type="entry name" value="WH-like_DNA-bd_sf"/>
</dbReference>
<dbReference type="InterPro" id="IPR011711">
    <property type="entry name" value="GntR_C"/>
</dbReference>
<dbReference type="Pfam" id="PF07729">
    <property type="entry name" value="FCD"/>
    <property type="match status" value="1"/>
</dbReference>
<evidence type="ECO:0000256" key="2">
    <source>
        <dbReference type="ARBA" id="ARBA00023125"/>
    </source>
</evidence>
<dbReference type="Pfam" id="PF00392">
    <property type="entry name" value="GntR"/>
    <property type="match status" value="1"/>
</dbReference>
<dbReference type="InterPro" id="IPR036390">
    <property type="entry name" value="WH_DNA-bd_sf"/>
</dbReference>
<dbReference type="EMBL" id="AP035768">
    <property type="protein sequence ID" value="BFO18633.1"/>
    <property type="molecule type" value="Genomic_DNA"/>
</dbReference>
<dbReference type="SMART" id="SM00895">
    <property type="entry name" value="FCD"/>
    <property type="match status" value="1"/>
</dbReference>
<dbReference type="SUPFAM" id="SSF46785">
    <property type="entry name" value="Winged helix' DNA-binding domain"/>
    <property type="match status" value="1"/>
</dbReference>
<dbReference type="GO" id="GO:0003677">
    <property type="term" value="F:DNA binding"/>
    <property type="evidence" value="ECO:0007669"/>
    <property type="project" value="UniProtKB-KW"/>
</dbReference>
<name>A0AAT9HMY5_9ACTN</name>
<reference evidence="5" key="2">
    <citation type="submission" date="2024-07" db="EMBL/GenBank/DDBJ databases">
        <title>Streptomyces haneummycinica sp. nov., a new antibiotic-producing actinobacterium isolated from marine sediment.</title>
        <authorList>
            <person name="Uemura M."/>
            <person name="Hamada M."/>
            <person name="Hirano S."/>
            <person name="Kobayashi K."/>
            <person name="Ohshiro T."/>
            <person name="Kobayashi T."/>
            <person name="Terahara T."/>
        </authorList>
    </citation>
    <scope>NUCLEOTIDE SEQUENCE</scope>
    <source>
        <strain evidence="5">KM77-8</strain>
    </source>
</reference>
<dbReference type="Gene3D" id="1.10.10.10">
    <property type="entry name" value="Winged helix-like DNA-binding domain superfamily/Winged helix DNA-binding domain"/>
    <property type="match status" value="1"/>
</dbReference>
<proteinExistence type="predicted"/>
<dbReference type="SMART" id="SM00345">
    <property type="entry name" value="HTH_GNTR"/>
    <property type="match status" value="1"/>
</dbReference>